<evidence type="ECO:0000256" key="1">
    <source>
        <dbReference type="SAM" id="SignalP"/>
    </source>
</evidence>
<gene>
    <name evidence="3" type="ORF">ESW18_16990</name>
    <name evidence="2" type="ORF">LV84_03390</name>
</gene>
<dbReference type="EMBL" id="VORV01000013">
    <property type="protein sequence ID" value="TXD76277.1"/>
    <property type="molecule type" value="Genomic_DNA"/>
</dbReference>
<dbReference type="RefSeq" id="WP_086502657.1">
    <property type="nucleotide sequence ID" value="NZ_MSSV01000018.1"/>
</dbReference>
<feature type="signal peptide" evidence="1">
    <location>
        <begin position="1"/>
        <end position="17"/>
    </location>
</feature>
<dbReference type="AlphaFoldDB" id="A0A2W7R3F6"/>
<reference evidence="2 4" key="1">
    <citation type="submission" date="2018-06" db="EMBL/GenBank/DDBJ databases">
        <title>Genomic Encyclopedia of Archaeal and Bacterial Type Strains, Phase II (KMG-II): from individual species to whole genera.</title>
        <authorList>
            <person name="Goeker M."/>
        </authorList>
    </citation>
    <scope>NUCLEOTIDE SEQUENCE [LARGE SCALE GENOMIC DNA]</scope>
    <source>
        <strain evidence="2 4">DSM 22686</strain>
    </source>
</reference>
<evidence type="ECO:0000313" key="2">
    <source>
        <dbReference type="EMBL" id="PZX52780.1"/>
    </source>
</evidence>
<feature type="chain" id="PRO_5015931065" evidence="1">
    <location>
        <begin position="18"/>
        <end position="142"/>
    </location>
</feature>
<keyword evidence="5" id="KW-1185">Reference proteome</keyword>
<reference evidence="3 5" key="2">
    <citation type="submission" date="2019-08" db="EMBL/GenBank/DDBJ databases">
        <title>Genome of Algoriphagus ratkowskyi IC026.</title>
        <authorList>
            <person name="Bowman J.P."/>
        </authorList>
    </citation>
    <scope>NUCLEOTIDE SEQUENCE [LARGE SCALE GENOMIC DNA]</scope>
    <source>
        <strain evidence="3 5">IC026</strain>
    </source>
</reference>
<dbReference type="EMBL" id="QKZU01000014">
    <property type="protein sequence ID" value="PZX52780.1"/>
    <property type="molecule type" value="Genomic_DNA"/>
</dbReference>
<evidence type="ECO:0000313" key="5">
    <source>
        <dbReference type="Proteomes" id="UP000321927"/>
    </source>
</evidence>
<organism evidence="2 4">
    <name type="scientific">Algoriphagus ratkowskyi</name>
    <dbReference type="NCBI Taxonomy" id="57028"/>
    <lineage>
        <taxon>Bacteria</taxon>
        <taxon>Pseudomonadati</taxon>
        <taxon>Bacteroidota</taxon>
        <taxon>Cytophagia</taxon>
        <taxon>Cytophagales</taxon>
        <taxon>Cyclobacteriaceae</taxon>
        <taxon>Algoriphagus</taxon>
    </lineage>
</organism>
<proteinExistence type="predicted"/>
<evidence type="ECO:0000313" key="4">
    <source>
        <dbReference type="Proteomes" id="UP000249115"/>
    </source>
</evidence>
<dbReference type="Proteomes" id="UP000321927">
    <property type="component" value="Unassembled WGS sequence"/>
</dbReference>
<name>A0A2W7R3F6_9BACT</name>
<dbReference type="OrthoDB" id="9788332at2"/>
<protein>
    <submittedName>
        <fullName evidence="3">DUF2141 domain-containing protein</fullName>
    </submittedName>
    <submittedName>
        <fullName evidence="2">Uncharacterized protein (DUF2141 family)</fullName>
    </submittedName>
</protein>
<accession>A0A2W7R3F6</accession>
<sequence>MRLAILMLLFFINVSQAESNFGTIELVISEASSDDGVIQILIFDQDKGWPESIESSWKILTLPVENGIAKKMITSVPAGNYAITVFHDHDEDGKIRKNKVGYPLDGFGLSNNPSLLFGEPSFSKCSKKVISGKSTRFDIELR</sequence>
<comment type="caution">
    <text evidence="2">The sequence shown here is derived from an EMBL/GenBank/DDBJ whole genome shotgun (WGS) entry which is preliminary data.</text>
</comment>
<keyword evidence="1" id="KW-0732">Signal</keyword>
<dbReference type="Proteomes" id="UP000249115">
    <property type="component" value="Unassembled WGS sequence"/>
</dbReference>
<dbReference type="InterPro" id="IPR018673">
    <property type="entry name" value="DUF2141"/>
</dbReference>
<dbReference type="Pfam" id="PF09912">
    <property type="entry name" value="DUF2141"/>
    <property type="match status" value="1"/>
</dbReference>
<evidence type="ECO:0000313" key="3">
    <source>
        <dbReference type="EMBL" id="TXD76277.1"/>
    </source>
</evidence>